<feature type="region of interest" description="Disordered" evidence="2">
    <location>
        <begin position="266"/>
        <end position="291"/>
    </location>
</feature>
<organism evidence="3 4">
    <name type="scientific">Kutzneria viridogrisea</name>
    <dbReference type="NCBI Taxonomy" id="47990"/>
    <lineage>
        <taxon>Bacteria</taxon>
        <taxon>Bacillati</taxon>
        <taxon>Actinomycetota</taxon>
        <taxon>Actinomycetes</taxon>
        <taxon>Pseudonocardiales</taxon>
        <taxon>Pseudonocardiaceae</taxon>
        <taxon>Kutzneria</taxon>
    </lineage>
</organism>
<keyword evidence="1" id="KW-0620">Polyamine biosynthesis</keyword>
<dbReference type="Gene3D" id="3.40.50.150">
    <property type="entry name" value="Vaccinia Virus protein VP39"/>
    <property type="match status" value="1"/>
</dbReference>
<accession>A0ABR6BU03</accession>
<dbReference type="InterPro" id="IPR029063">
    <property type="entry name" value="SAM-dependent_MTases_sf"/>
</dbReference>
<evidence type="ECO:0000256" key="2">
    <source>
        <dbReference type="SAM" id="MobiDB-lite"/>
    </source>
</evidence>
<name>A0ABR6BU03_9PSEU</name>
<dbReference type="SUPFAM" id="SSF53335">
    <property type="entry name" value="S-adenosyl-L-methionine-dependent methyltransferases"/>
    <property type="match status" value="1"/>
</dbReference>
<dbReference type="EMBL" id="JACJID010000006">
    <property type="protein sequence ID" value="MBA8930400.1"/>
    <property type="molecule type" value="Genomic_DNA"/>
</dbReference>
<evidence type="ECO:0000313" key="4">
    <source>
        <dbReference type="Proteomes" id="UP000517916"/>
    </source>
</evidence>
<gene>
    <name evidence="3" type="ORF">BC739_007633</name>
</gene>
<dbReference type="Proteomes" id="UP000517916">
    <property type="component" value="Unassembled WGS sequence"/>
</dbReference>
<keyword evidence="4" id="KW-1185">Reference proteome</keyword>
<dbReference type="PANTHER" id="PTHR43317">
    <property type="entry name" value="THERMOSPERMINE SYNTHASE ACAULIS5"/>
    <property type="match status" value="1"/>
</dbReference>
<sequence length="291" mass="31408">MGHGRTPRTRPQQQHTPVPGHYPVRFGEAELVRDHDRPGGWLLTVGGVAQSYVDLEDPAHLEFEYVRRIGDVVDCLPPDGAPLEVLHIGGGACTLPRYIAVTRPGSRQLVIEADGGLVDLVREQLDLRSVPRLRVRVGDGREGVASRHPDSADLIVLDAFERARMPSPLATLQFVTDVHRVLREDGTYVVNLADGGNLRFARRLVATLRAVFGHVAVLAEPGVLRGRRFGNLVAVASPAPLPMALLARRAAAAIFPARCVPGEEFSGAAEPLTDESPVSSPEPPPGTWGRS</sequence>
<comment type="caution">
    <text evidence="3">The sequence shown here is derived from an EMBL/GenBank/DDBJ whole genome shotgun (WGS) entry which is preliminary data.</text>
</comment>
<feature type="region of interest" description="Disordered" evidence="2">
    <location>
        <begin position="1"/>
        <end position="22"/>
    </location>
</feature>
<evidence type="ECO:0008006" key="5">
    <source>
        <dbReference type="Google" id="ProtNLM"/>
    </source>
</evidence>
<evidence type="ECO:0000313" key="3">
    <source>
        <dbReference type="EMBL" id="MBA8930400.1"/>
    </source>
</evidence>
<dbReference type="PANTHER" id="PTHR43317:SF1">
    <property type="entry name" value="THERMOSPERMINE SYNTHASE ACAULIS5"/>
    <property type="match status" value="1"/>
</dbReference>
<feature type="compositionally biased region" description="Pro residues" evidence="2">
    <location>
        <begin position="280"/>
        <end position="291"/>
    </location>
</feature>
<dbReference type="Pfam" id="PF01564">
    <property type="entry name" value="Spermine_synth"/>
    <property type="match status" value="1"/>
</dbReference>
<reference evidence="3 4" key="1">
    <citation type="submission" date="2020-08" db="EMBL/GenBank/DDBJ databases">
        <title>Genomic Encyclopedia of Archaeal and Bacterial Type Strains, Phase II (KMG-II): from individual species to whole genera.</title>
        <authorList>
            <person name="Goeker M."/>
        </authorList>
    </citation>
    <scope>NUCLEOTIDE SEQUENCE [LARGE SCALE GENOMIC DNA]</scope>
    <source>
        <strain evidence="3 4">DSM 43850</strain>
    </source>
</reference>
<dbReference type="RefSeq" id="WP_042220275.1">
    <property type="nucleotide sequence ID" value="NZ_BAAABQ010000025.1"/>
</dbReference>
<proteinExistence type="predicted"/>
<protein>
    <recommendedName>
        <fullName evidence="5">Spermidine synthase</fullName>
    </recommendedName>
</protein>
<dbReference type="NCBIfam" id="NF037959">
    <property type="entry name" value="MFS_SpdSyn"/>
    <property type="match status" value="1"/>
</dbReference>
<evidence type="ECO:0000256" key="1">
    <source>
        <dbReference type="ARBA" id="ARBA00023115"/>
    </source>
</evidence>